<reference evidence="2" key="1">
    <citation type="submission" date="2018-05" db="EMBL/GenBank/DDBJ databases">
        <authorList>
            <person name="Lanie J.A."/>
            <person name="Ng W.-L."/>
            <person name="Kazmierczak K.M."/>
            <person name="Andrzejewski T.M."/>
            <person name="Davidsen T.M."/>
            <person name="Wayne K.J."/>
            <person name="Tettelin H."/>
            <person name="Glass J.I."/>
            <person name="Rusch D."/>
            <person name="Podicherti R."/>
            <person name="Tsui H.-C.T."/>
            <person name="Winkler M.E."/>
        </authorList>
    </citation>
    <scope>NUCLEOTIDE SEQUENCE</scope>
</reference>
<dbReference type="GO" id="GO:0005975">
    <property type="term" value="P:carbohydrate metabolic process"/>
    <property type="evidence" value="ECO:0007669"/>
    <property type="project" value="InterPro"/>
</dbReference>
<evidence type="ECO:0000313" key="2">
    <source>
        <dbReference type="EMBL" id="SVA00427.1"/>
    </source>
</evidence>
<sequence>MAHESFEDLETSELMNKFFVNIKLDREERPDLDKIYQVSYQLLTNQAGGWPLTVFINPDTLQPFFIGTYFPKVSRYGLPSFKEVLGGVYHYFNENRAKIQADGSAIKKSLLKMEEFLDTKSKEPDHGLIMNLFTNLQEYFDPENGGFGSAPKFPPCHKIDFLIRLLSDQDVTQKDKNLAFLMADLTLKTMADRGLYDHLEGGFFRYSVDQKWEIPHFEKMLYDNAQLVRLYALMHMISNNPHYKEVVMSVSGWMTDKMLSDHNLFYSAIDADTDQQEGGTYVWSDDEIEKLLDPNEYLMLRQHFGLDQANNFEHSFHLQIKRKLADVATEQKLSLKAATRIKQTALNKLLKAREMRAQPEIDTKLLTSINALTIRGLSACAIALNDEELKSTALECMNSLLSLNYRDGVLYTQPNQASNEVEGFLDDYAFTIDAIMHTLELRWNSEYLMTALRLASRMIDQFYDSQNGGFYFSSETHQGLFHRSKNFYDDATPSGNAVAAKVLLRLGFLTGKPDFIDIAEQMLKTVNAHMKSRLDATTSLNTVVMEYLQPIEVVILRGSKNDLELWQTQTRKTLKRRTICYAIPDSESDLPESLSVKKFEGVIVAYICRGFSCSKPINDFKNYQEYLTESSARAQ</sequence>
<dbReference type="InterPro" id="IPR024705">
    <property type="entry name" value="Ssp411"/>
</dbReference>
<dbReference type="PANTHER" id="PTHR42899:SF1">
    <property type="entry name" value="SPERMATOGENESIS-ASSOCIATED PROTEIN 20"/>
    <property type="match status" value="1"/>
</dbReference>
<dbReference type="PANTHER" id="PTHR42899">
    <property type="entry name" value="SPERMATOGENESIS-ASSOCIATED PROTEIN 20"/>
    <property type="match status" value="1"/>
</dbReference>
<protein>
    <recommendedName>
        <fullName evidence="1">Spermatogenesis-associated protein 20-like TRX domain-containing protein</fullName>
    </recommendedName>
</protein>
<dbReference type="Pfam" id="PF03190">
    <property type="entry name" value="Thioredox_DsbH"/>
    <property type="match status" value="1"/>
</dbReference>
<dbReference type="Gene3D" id="3.40.30.10">
    <property type="entry name" value="Glutaredoxin"/>
    <property type="match status" value="1"/>
</dbReference>
<dbReference type="InterPro" id="IPR004879">
    <property type="entry name" value="Ssp411-like_TRX"/>
</dbReference>
<dbReference type="PIRSF" id="PIRSF006402">
    <property type="entry name" value="UCP006402_thioredoxin"/>
    <property type="match status" value="1"/>
</dbReference>
<proteinExistence type="predicted"/>
<dbReference type="InterPro" id="IPR036249">
    <property type="entry name" value="Thioredoxin-like_sf"/>
</dbReference>
<dbReference type="AlphaFoldDB" id="A0A381SDR2"/>
<evidence type="ECO:0000259" key="1">
    <source>
        <dbReference type="Pfam" id="PF03190"/>
    </source>
</evidence>
<organism evidence="2">
    <name type="scientific">marine metagenome</name>
    <dbReference type="NCBI Taxonomy" id="408172"/>
    <lineage>
        <taxon>unclassified sequences</taxon>
        <taxon>metagenomes</taxon>
        <taxon>ecological metagenomes</taxon>
    </lineage>
</organism>
<feature type="domain" description="Spermatogenesis-associated protein 20-like TRX" evidence="1">
    <location>
        <begin position="1"/>
        <end position="110"/>
    </location>
</feature>
<gene>
    <name evidence="2" type="ORF">METZ01_LOCUS53281</name>
</gene>
<dbReference type="InterPro" id="IPR008928">
    <property type="entry name" value="6-hairpin_glycosidase_sf"/>
</dbReference>
<accession>A0A381SDR2</accession>
<dbReference type="SUPFAM" id="SSF52833">
    <property type="entry name" value="Thioredoxin-like"/>
    <property type="match status" value="1"/>
</dbReference>
<dbReference type="Gene3D" id="1.50.10.20">
    <property type="match status" value="1"/>
</dbReference>
<name>A0A381SDR2_9ZZZZ</name>
<dbReference type="EMBL" id="UINC01002800">
    <property type="protein sequence ID" value="SVA00427.1"/>
    <property type="molecule type" value="Genomic_DNA"/>
</dbReference>
<dbReference type="SUPFAM" id="SSF48208">
    <property type="entry name" value="Six-hairpin glycosidases"/>
    <property type="match status" value="1"/>
</dbReference>